<reference evidence="3" key="1">
    <citation type="submission" date="2025-08" db="UniProtKB">
        <authorList>
            <consortium name="Ensembl"/>
        </authorList>
    </citation>
    <scope>IDENTIFICATION</scope>
</reference>
<evidence type="ECO:0000256" key="1">
    <source>
        <dbReference type="SAM" id="MobiDB-lite"/>
    </source>
</evidence>
<evidence type="ECO:0000313" key="4">
    <source>
        <dbReference type="Proteomes" id="UP000261560"/>
    </source>
</evidence>
<dbReference type="OMA" id="QNDANIF"/>
<dbReference type="STRING" id="30732.ENSOMEP00000029650"/>
<dbReference type="InterPro" id="IPR036397">
    <property type="entry name" value="RNaseH_sf"/>
</dbReference>
<dbReference type="GO" id="GO:0015074">
    <property type="term" value="P:DNA integration"/>
    <property type="evidence" value="ECO:0007669"/>
    <property type="project" value="InterPro"/>
</dbReference>
<dbReference type="Ensembl" id="ENSOMET00000032583.1">
    <property type="protein sequence ID" value="ENSOMEP00000029650.1"/>
    <property type="gene ID" value="ENSOMEG00000013454.1"/>
</dbReference>
<sequence>MDSKDYLLVVDYFSHFVEISIFARHCIPEVLMTDNGPQFSGSHFQTFAACYGFEHVTSSPRFPQSNGEADRAVQTVKRLLKKSADPYRASLAYRAMPLQNGYSPAELLMGRELRTTVPALPSLLDPTLPDYHALEAKEREKRQNDANIFDKRHKSRNLEPLVPGEKVWVTDAKAQGTVISAHKTPRSYYIQGPQGTLRRNRHHLVSLQNNSEGVGAEEPVGEDSPIPAPTDKTPVCGENITETVHTQSGRVVRKPERLNL</sequence>
<feature type="domain" description="Integrase catalytic" evidence="2">
    <location>
        <begin position="1"/>
        <end position="82"/>
    </location>
</feature>
<dbReference type="InterPro" id="IPR050951">
    <property type="entry name" value="Retrovirus_Pol_polyprotein"/>
</dbReference>
<feature type="region of interest" description="Disordered" evidence="1">
    <location>
        <begin position="210"/>
        <end position="236"/>
    </location>
</feature>
<protein>
    <recommendedName>
        <fullName evidence="2">Integrase catalytic domain-containing protein</fullName>
    </recommendedName>
</protein>
<dbReference type="PaxDb" id="30732-ENSOMEP00000029650"/>
<dbReference type="Proteomes" id="UP000261560">
    <property type="component" value="Unplaced"/>
</dbReference>
<dbReference type="PANTHER" id="PTHR37984:SF9">
    <property type="entry name" value="INTEGRASE CATALYTIC DOMAIN-CONTAINING PROTEIN"/>
    <property type="match status" value="1"/>
</dbReference>
<dbReference type="GO" id="GO:0003676">
    <property type="term" value="F:nucleic acid binding"/>
    <property type="evidence" value="ECO:0007669"/>
    <property type="project" value="InterPro"/>
</dbReference>
<evidence type="ECO:0000259" key="2">
    <source>
        <dbReference type="PROSITE" id="PS50994"/>
    </source>
</evidence>
<dbReference type="InterPro" id="IPR001584">
    <property type="entry name" value="Integrase_cat-core"/>
</dbReference>
<proteinExistence type="predicted"/>
<keyword evidence="4" id="KW-1185">Reference proteome</keyword>
<dbReference type="Gene3D" id="3.30.420.10">
    <property type="entry name" value="Ribonuclease H-like superfamily/Ribonuclease H"/>
    <property type="match status" value="1"/>
</dbReference>
<dbReference type="GeneTree" id="ENSGT00490000044642"/>
<dbReference type="SUPFAM" id="SSF53098">
    <property type="entry name" value="Ribonuclease H-like"/>
    <property type="match status" value="1"/>
</dbReference>
<organism evidence="3 4">
    <name type="scientific">Oryzias melastigma</name>
    <name type="common">Marine medaka</name>
    <dbReference type="NCBI Taxonomy" id="30732"/>
    <lineage>
        <taxon>Eukaryota</taxon>
        <taxon>Metazoa</taxon>
        <taxon>Chordata</taxon>
        <taxon>Craniata</taxon>
        <taxon>Vertebrata</taxon>
        <taxon>Euteleostomi</taxon>
        <taxon>Actinopterygii</taxon>
        <taxon>Neopterygii</taxon>
        <taxon>Teleostei</taxon>
        <taxon>Neoteleostei</taxon>
        <taxon>Acanthomorphata</taxon>
        <taxon>Ovalentaria</taxon>
        <taxon>Atherinomorphae</taxon>
        <taxon>Beloniformes</taxon>
        <taxon>Adrianichthyidae</taxon>
        <taxon>Oryziinae</taxon>
        <taxon>Oryzias</taxon>
    </lineage>
</organism>
<evidence type="ECO:0000313" key="3">
    <source>
        <dbReference type="Ensembl" id="ENSOMEP00000029650.1"/>
    </source>
</evidence>
<dbReference type="PANTHER" id="PTHR37984">
    <property type="entry name" value="PROTEIN CBG26694"/>
    <property type="match status" value="1"/>
</dbReference>
<name>A0A3B3DJS6_ORYME</name>
<dbReference type="InterPro" id="IPR012337">
    <property type="entry name" value="RNaseH-like_sf"/>
</dbReference>
<dbReference type="PROSITE" id="PS50994">
    <property type="entry name" value="INTEGRASE"/>
    <property type="match status" value="1"/>
</dbReference>
<dbReference type="AlphaFoldDB" id="A0A3B3DJS6"/>
<reference evidence="3" key="2">
    <citation type="submission" date="2025-09" db="UniProtKB">
        <authorList>
            <consortium name="Ensembl"/>
        </authorList>
    </citation>
    <scope>IDENTIFICATION</scope>
</reference>
<accession>A0A3B3DJS6</accession>